<dbReference type="Proteomes" id="UP000318186">
    <property type="component" value="Unassembled WGS sequence"/>
</dbReference>
<feature type="region of interest" description="Disordered" evidence="1">
    <location>
        <begin position="72"/>
        <end position="102"/>
    </location>
</feature>
<protein>
    <submittedName>
        <fullName evidence="2">Uncharacterized protein</fullName>
    </submittedName>
</protein>
<feature type="compositionally biased region" description="Basic and acidic residues" evidence="1">
    <location>
        <begin position="92"/>
        <end position="102"/>
    </location>
</feature>
<reference evidence="2 3" key="1">
    <citation type="submission" date="2019-06" db="EMBL/GenBank/DDBJ databases">
        <title>Sequencing the genomes of 1000 actinobacteria strains.</title>
        <authorList>
            <person name="Klenk H.-P."/>
        </authorList>
    </citation>
    <scope>NUCLEOTIDE SEQUENCE [LARGE SCALE GENOMIC DNA]</scope>
    <source>
        <strain evidence="2 3">DSM 42059</strain>
    </source>
</reference>
<name>A0A561UWY3_9ACTN</name>
<proteinExistence type="predicted"/>
<sequence length="102" mass="10913">MGDTLLALSIPVLVFSGGIYAACESWWRRRHPAPPSPYTHQAARLAERAMLVDAERIVDGAYESLGALYDGPSVPGARVPATDATPGAATGPDRDRQPRVTR</sequence>
<feature type="compositionally biased region" description="Low complexity" evidence="1">
    <location>
        <begin position="80"/>
        <end position="91"/>
    </location>
</feature>
<dbReference type="EMBL" id="VIWW01000001">
    <property type="protein sequence ID" value="TWG03885.1"/>
    <property type="molecule type" value="Genomic_DNA"/>
</dbReference>
<evidence type="ECO:0000256" key="1">
    <source>
        <dbReference type="SAM" id="MobiDB-lite"/>
    </source>
</evidence>
<organism evidence="2 3">
    <name type="scientific">Streptomyces brevispora</name>
    <dbReference type="NCBI Taxonomy" id="887462"/>
    <lineage>
        <taxon>Bacteria</taxon>
        <taxon>Bacillati</taxon>
        <taxon>Actinomycetota</taxon>
        <taxon>Actinomycetes</taxon>
        <taxon>Kitasatosporales</taxon>
        <taxon>Streptomycetaceae</taxon>
        <taxon>Streptomyces</taxon>
    </lineage>
</organism>
<dbReference type="RefSeq" id="WP_244318227.1">
    <property type="nucleotide sequence ID" value="NZ_VIWW01000001.1"/>
</dbReference>
<evidence type="ECO:0000313" key="3">
    <source>
        <dbReference type="Proteomes" id="UP000318186"/>
    </source>
</evidence>
<dbReference type="AlphaFoldDB" id="A0A561UWY3"/>
<accession>A0A561UWY3</accession>
<evidence type="ECO:0000313" key="2">
    <source>
        <dbReference type="EMBL" id="TWG03885.1"/>
    </source>
</evidence>
<comment type="caution">
    <text evidence="2">The sequence shown here is derived from an EMBL/GenBank/DDBJ whole genome shotgun (WGS) entry which is preliminary data.</text>
</comment>
<gene>
    <name evidence="2" type="ORF">FHX80_112322</name>
</gene>